<evidence type="ECO:0000313" key="6">
    <source>
        <dbReference type="EMBL" id="OEO31992.1"/>
    </source>
</evidence>
<dbReference type="Pfam" id="PF13305">
    <property type="entry name" value="TetR_C_33"/>
    <property type="match status" value="1"/>
</dbReference>
<evidence type="ECO:0000256" key="1">
    <source>
        <dbReference type="ARBA" id="ARBA00023015"/>
    </source>
</evidence>
<keyword evidence="2 4" id="KW-0238">DNA-binding</keyword>
<dbReference type="InterPro" id="IPR050109">
    <property type="entry name" value="HTH-type_TetR-like_transc_reg"/>
</dbReference>
<dbReference type="SUPFAM" id="SSF46689">
    <property type="entry name" value="Homeodomain-like"/>
    <property type="match status" value="1"/>
</dbReference>
<organism evidence="6 7">
    <name type="scientific">Devosia insulae DS-56</name>
    <dbReference type="NCBI Taxonomy" id="1116389"/>
    <lineage>
        <taxon>Bacteria</taxon>
        <taxon>Pseudomonadati</taxon>
        <taxon>Pseudomonadota</taxon>
        <taxon>Alphaproteobacteria</taxon>
        <taxon>Hyphomicrobiales</taxon>
        <taxon>Devosiaceae</taxon>
        <taxon>Devosia</taxon>
    </lineage>
</organism>
<dbReference type="AlphaFoldDB" id="A0A1E5XTR3"/>
<dbReference type="InterPro" id="IPR036271">
    <property type="entry name" value="Tet_transcr_reg_TetR-rel_C_sf"/>
</dbReference>
<evidence type="ECO:0000313" key="7">
    <source>
        <dbReference type="Proteomes" id="UP000095463"/>
    </source>
</evidence>
<reference evidence="6 7" key="1">
    <citation type="journal article" date="2015" name="Genome Announc.">
        <title>Genome Assemblies of Three Soil-Associated Devosia species: D. insulae, D. limi, and D. soli.</title>
        <authorList>
            <person name="Hassan Y.I."/>
            <person name="Lepp D."/>
            <person name="Zhou T."/>
        </authorList>
    </citation>
    <scope>NUCLEOTIDE SEQUENCE [LARGE SCALE GENOMIC DNA]</scope>
    <source>
        <strain evidence="6 7">DS-56</strain>
    </source>
</reference>
<dbReference type="Proteomes" id="UP000095463">
    <property type="component" value="Unassembled WGS sequence"/>
</dbReference>
<dbReference type="SUPFAM" id="SSF48498">
    <property type="entry name" value="Tetracyclin repressor-like, C-terminal domain"/>
    <property type="match status" value="1"/>
</dbReference>
<dbReference type="RefSeq" id="WP_069908842.1">
    <property type="nucleotide sequence ID" value="NZ_LAJE02000105.1"/>
</dbReference>
<evidence type="ECO:0000256" key="3">
    <source>
        <dbReference type="ARBA" id="ARBA00023163"/>
    </source>
</evidence>
<feature type="domain" description="HTH tetR-type" evidence="5">
    <location>
        <begin position="6"/>
        <end position="66"/>
    </location>
</feature>
<dbReference type="GO" id="GO:0000976">
    <property type="term" value="F:transcription cis-regulatory region binding"/>
    <property type="evidence" value="ECO:0007669"/>
    <property type="project" value="TreeGrafter"/>
</dbReference>
<accession>A0A1E5XTR3</accession>
<dbReference type="InterPro" id="IPR025996">
    <property type="entry name" value="MT1864/Rv1816-like_C"/>
</dbReference>
<keyword evidence="1" id="KW-0805">Transcription regulation</keyword>
<dbReference type="PROSITE" id="PS50977">
    <property type="entry name" value="HTH_TETR_2"/>
    <property type="match status" value="1"/>
</dbReference>
<dbReference type="Pfam" id="PF00440">
    <property type="entry name" value="TetR_N"/>
    <property type="match status" value="1"/>
</dbReference>
<dbReference type="Gene3D" id="1.10.357.10">
    <property type="entry name" value="Tetracycline Repressor, domain 2"/>
    <property type="match status" value="1"/>
</dbReference>
<gene>
    <name evidence="6" type="ORF">VW23_013650</name>
</gene>
<evidence type="ECO:0000256" key="2">
    <source>
        <dbReference type="ARBA" id="ARBA00023125"/>
    </source>
</evidence>
<proteinExistence type="predicted"/>
<dbReference type="InterPro" id="IPR001647">
    <property type="entry name" value="HTH_TetR"/>
</dbReference>
<evidence type="ECO:0000256" key="4">
    <source>
        <dbReference type="PROSITE-ProRule" id="PRU00335"/>
    </source>
</evidence>
<feature type="DNA-binding region" description="H-T-H motif" evidence="4">
    <location>
        <begin position="29"/>
        <end position="48"/>
    </location>
</feature>
<dbReference type="InterPro" id="IPR009057">
    <property type="entry name" value="Homeodomain-like_sf"/>
</dbReference>
<name>A0A1E5XTR3_9HYPH</name>
<dbReference type="EMBL" id="LAJE02000105">
    <property type="protein sequence ID" value="OEO31992.1"/>
    <property type="molecule type" value="Genomic_DNA"/>
</dbReference>
<dbReference type="PANTHER" id="PTHR30055">
    <property type="entry name" value="HTH-TYPE TRANSCRIPTIONAL REGULATOR RUTR"/>
    <property type="match status" value="1"/>
</dbReference>
<evidence type="ECO:0000259" key="5">
    <source>
        <dbReference type="PROSITE" id="PS50977"/>
    </source>
</evidence>
<sequence>MPTPAKTSPTQLAAIARALVETAGPDALTMGAVAASAGVKPPSLYKHFADRAAILKVVEIGILHELEAYLRREMLGPTPKARLVAMAAAYRRFGRTAPNRYKAIYSGNAFTDPEIRAACLFSAQPLFEELKAAGIAEARILPLSRTLVSFLHGFVLMEIGNAFNLGGSIEEAFDSSLETILREIA</sequence>
<dbReference type="GO" id="GO:0003700">
    <property type="term" value="F:DNA-binding transcription factor activity"/>
    <property type="evidence" value="ECO:0007669"/>
    <property type="project" value="TreeGrafter"/>
</dbReference>
<comment type="caution">
    <text evidence="6">The sequence shown here is derived from an EMBL/GenBank/DDBJ whole genome shotgun (WGS) entry which is preliminary data.</text>
</comment>
<protein>
    <recommendedName>
        <fullName evidence="5">HTH tetR-type domain-containing protein</fullName>
    </recommendedName>
</protein>
<keyword evidence="7" id="KW-1185">Reference proteome</keyword>
<dbReference type="PANTHER" id="PTHR30055:SF239">
    <property type="entry name" value="TRANSCRIPTIONAL REGULATORY PROTEIN"/>
    <property type="match status" value="1"/>
</dbReference>
<keyword evidence="3" id="KW-0804">Transcription</keyword>
<dbReference type="Gene3D" id="1.10.10.60">
    <property type="entry name" value="Homeodomain-like"/>
    <property type="match status" value="1"/>
</dbReference>